<evidence type="ECO:0000313" key="8">
    <source>
        <dbReference type="Proteomes" id="UP001595989"/>
    </source>
</evidence>
<comment type="subcellular location">
    <subcellularLocation>
        <location evidence="3">Cytoplasm</location>
    </subcellularLocation>
</comment>
<feature type="region of interest" description="Disordered" evidence="6">
    <location>
        <begin position="1"/>
        <end position="43"/>
    </location>
</feature>
<feature type="compositionally biased region" description="Basic and acidic residues" evidence="6">
    <location>
        <begin position="1"/>
        <end position="13"/>
    </location>
</feature>
<comment type="subunit">
    <text evidence="3">Homodimer.</text>
</comment>
<dbReference type="HAMAP" id="MF_01151">
    <property type="entry name" value="GrpE"/>
    <property type="match status" value="1"/>
</dbReference>
<dbReference type="Gene3D" id="3.90.20.20">
    <property type="match status" value="1"/>
</dbReference>
<reference evidence="8" key="1">
    <citation type="journal article" date="2019" name="Int. J. Syst. Evol. Microbiol.">
        <title>The Global Catalogue of Microorganisms (GCM) 10K type strain sequencing project: providing services to taxonomists for standard genome sequencing and annotation.</title>
        <authorList>
            <consortium name="The Broad Institute Genomics Platform"/>
            <consortium name="The Broad Institute Genome Sequencing Center for Infectious Disease"/>
            <person name="Wu L."/>
            <person name="Ma J."/>
        </authorList>
    </citation>
    <scope>NUCLEOTIDE SEQUENCE [LARGE SCALE GENOMIC DNA]</scope>
    <source>
        <strain evidence="8">CGMCC 4.7426</strain>
    </source>
</reference>
<dbReference type="PRINTS" id="PR00773">
    <property type="entry name" value="GRPEPROTEIN"/>
</dbReference>
<evidence type="ECO:0000256" key="5">
    <source>
        <dbReference type="RuleBase" id="RU004478"/>
    </source>
</evidence>
<dbReference type="PROSITE" id="PS01071">
    <property type="entry name" value="GRPE"/>
    <property type="match status" value="1"/>
</dbReference>
<organism evidence="7 8">
    <name type="scientific">Virgibacillus kekensis</name>
    <dbReference type="NCBI Taxonomy" id="202261"/>
    <lineage>
        <taxon>Bacteria</taxon>
        <taxon>Bacillati</taxon>
        <taxon>Bacillota</taxon>
        <taxon>Bacilli</taxon>
        <taxon>Bacillales</taxon>
        <taxon>Bacillaceae</taxon>
        <taxon>Virgibacillus</taxon>
    </lineage>
</organism>
<accession>A0ABV9DJD8</accession>
<dbReference type="PANTHER" id="PTHR21237:SF23">
    <property type="entry name" value="GRPE PROTEIN HOMOLOG, MITOCHONDRIAL"/>
    <property type="match status" value="1"/>
</dbReference>
<dbReference type="PANTHER" id="PTHR21237">
    <property type="entry name" value="GRPE PROTEIN"/>
    <property type="match status" value="1"/>
</dbReference>
<dbReference type="Pfam" id="PF01025">
    <property type="entry name" value="GrpE"/>
    <property type="match status" value="1"/>
</dbReference>
<dbReference type="CDD" id="cd00446">
    <property type="entry name" value="GrpE"/>
    <property type="match status" value="1"/>
</dbReference>
<evidence type="ECO:0000256" key="2">
    <source>
        <dbReference type="ARBA" id="ARBA00023186"/>
    </source>
</evidence>
<evidence type="ECO:0000313" key="7">
    <source>
        <dbReference type="EMBL" id="MFC4558866.1"/>
    </source>
</evidence>
<comment type="function">
    <text evidence="3 4">Participates actively in the response to hyperosmotic and heat shock by preventing the aggregation of stress-denatured proteins, in association with DnaK and GrpE. It is the nucleotide exchange factor for DnaK and may function as a thermosensor. Unfolded proteins bind initially to DnaJ; upon interaction with the DnaJ-bound protein, DnaK hydrolyzes its bound ATP, resulting in the formation of a stable complex. GrpE releases ADP from DnaK; ATP binding to DnaK triggers the release of the substrate protein, thus completing the reaction cycle. Several rounds of ATP-dependent interactions between DnaJ, DnaK and GrpE are required for fully efficient folding.</text>
</comment>
<comment type="similarity">
    <text evidence="1 3 5">Belongs to the GrpE family.</text>
</comment>
<keyword evidence="3 4" id="KW-0346">Stress response</keyword>
<dbReference type="SUPFAM" id="SSF58014">
    <property type="entry name" value="Coiled-coil domain of nucleotide exchange factor GrpE"/>
    <property type="match status" value="1"/>
</dbReference>
<dbReference type="EMBL" id="JBHSFU010000006">
    <property type="protein sequence ID" value="MFC4558866.1"/>
    <property type="molecule type" value="Genomic_DNA"/>
</dbReference>
<gene>
    <name evidence="3 7" type="primary">grpE</name>
    <name evidence="7" type="ORF">ACFO3D_11680</name>
</gene>
<dbReference type="NCBIfam" id="NF010738">
    <property type="entry name" value="PRK14140.1"/>
    <property type="match status" value="1"/>
</dbReference>
<dbReference type="RefSeq" id="WP_390296142.1">
    <property type="nucleotide sequence ID" value="NZ_JBHSFU010000006.1"/>
</dbReference>
<dbReference type="Proteomes" id="UP001595989">
    <property type="component" value="Unassembled WGS sequence"/>
</dbReference>
<name>A0ABV9DJD8_9BACI</name>
<dbReference type="InterPro" id="IPR013805">
    <property type="entry name" value="GrpE_CC"/>
</dbReference>
<dbReference type="Gene3D" id="2.30.22.10">
    <property type="entry name" value="Head domain of nucleotide exchange factor GrpE"/>
    <property type="match status" value="1"/>
</dbReference>
<dbReference type="InterPro" id="IPR000740">
    <property type="entry name" value="GrpE"/>
</dbReference>
<keyword evidence="3" id="KW-0963">Cytoplasm</keyword>
<sequence>MAEEQNKDQTNDQEKDEDLVTEVIDAEEAENDEETTSDETNLKELQEEVEQLKKEKDEAYQRMLRIQAEFDNYKKRSQKEKEAERKYKSQDLITELLPALDNFERALKVEVSEAAEGFAEGVSMVYRQLKDALKSEGLEEIQSEGQEFDPNLHHAVMQVEEEDKESNIVVEELQKGYTLKNKVIRPAMVKVNK</sequence>
<comment type="caution">
    <text evidence="7">The sequence shown here is derived from an EMBL/GenBank/DDBJ whole genome shotgun (WGS) entry which is preliminary data.</text>
</comment>
<evidence type="ECO:0000256" key="6">
    <source>
        <dbReference type="SAM" id="MobiDB-lite"/>
    </source>
</evidence>
<evidence type="ECO:0000256" key="3">
    <source>
        <dbReference type="HAMAP-Rule" id="MF_01151"/>
    </source>
</evidence>
<evidence type="ECO:0000256" key="1">
    <source>
        <dbReference type="ARBA" id="ARBA00009054"/>
    </source>
</evidence>
<keyword evidence="8" id="KW-1185">Reference proteome</keyword>
<proteinExistence type="inferred from homology"/>
<evidence type="ECO:0000256" key="4">
    <source>
        <dbReference type="RuleBase" id="RU000639"/>
    </source>
</evidence>
<keyword evidence="2 3" id="KW-0143">Chaperone</keyword>
<dbReference type="SUPFAM" id="SSF51064">
    <property type="entry name" value="Head domain of nucleotide exchange factor GrpE"/>
    <property type="match status" value="1"/>
</dbReference>
<feature type="compositionally biased region" description="Acidic residues" evidence="6">
    <location>
        <begin position="14"/>
        <end position="37"/>
    </location>
</feature>
<dbReference type="InterPro" id="IPR009012">
    <property type="entry name" value="GrpE_head"/>
</dbReference>
<protein>
    <recommendedName>
        <fullName evidence="3 4">Protein GrpE</fullName>
    </recommendedName>
    <alternativeName>
        <fullName evidence="3">HSP-70 cofactor</fullName>
    </alternativeName>
</protein>